<dbReference type="AlphaFoldDB" id="A0A392N5U6"/>
<feature type="signal peptide" evidence="1">
    <location>
        <begin position="1"/>
        <end position="16"/>
    </location>
</feature>
<evidence type="ECO:0000256" key="1">
    <source>
        <dbReference type="SAM" id="SignalP"/>
    </source>
</evidence>
<organism evidence="2 3">
    <name type="scientific">Trifolium medium</name>
    <dbReference type="NCBI Taxonomy" id="97028"/>
    <lineage>
        <taxon>Eukaryota</taxon>
        <taxon>Viridiplantae</taxon>
        <taxon>Streptophyta</taxon>
        <taxon>Embryophyta</taxon>
        <taxon>Tracheophyta</taxon>
        <taxon>Spermatophyta</taxon>
        <taxon>Magnoliopsida</taxon>
        <taxon>eudicotyledons</taxon>
        <taxon>Gunneridae</taxon>
        <taxon>Pentapetalae</taxon>
        <taxon>rosids</taxon>
        <taxon>fabids</taxon>
        <taxon>Fabales</taxon>
        <taxon>Fabaceae</taxon>
        <taxon>Papilionoideae</taxon>
        <taxon>50 kb inversion clade</taxon>
        <taxon>NPAAA clade</taxon>
        <taxon>Hologalegina</taxon>
        <taxon>IRL clade</taxon>
        <taxon>Trifolieae</taxon>
        <taxon>Trifolium</taxon>
    </lineage>
</organism>
<dbReference type="EMBL" id="LXQA010029141">
    <property type="protein sequence ID" value="MCH95177.1"/>
    <property type="molecule type" value="Genomic_DNA"/>
</dbReference>
<sequence length="90" mass="10554">MLILAFWHSNVTNLCAFFLQIRGLFYRTWCPSCHDEEASWYDAKLLLAGYSFLSFHRATMKQHRVLPVIGKLFHRRADMEIVPSVSYTLS</sequence>
<evidence type="ECO:0000313" key="3">
    <source>
        <dbReference type="Proteomes" id="UP000265520"/>
    </source>
</evidence>
<accession>A0A392N5U6</accession>
<reference evidence="2 3" key="1">
    <citation type="journal article" date="2018" name="Front. Plant Sci.">
        <title>Red Clover (Trifolium pratense) and Zigzag Clover (T. medium) - A Picture of Genomic Similarities and Differences.</title>
        <authorList>
            <person name="Dluhosova J."/>
            <person name="Istvanek J."/>
            <person name="Nedelnik J."/>
            <person name="Repkova J."/>
        </authorList>
    </citation>
    <scope>NUCLEOTIDE SEQUENCE [LARGE SCALE GENOMIC DNA]</scope>
    <source>
        <strain evidence="3">cv. 10/8</strain>
        <tissue evidence="2">Leaf</tissue>
    </source>
</reference>
<gene>
    <name evidence="2" type="ORF">A2U01_0016151</name>
</gene>
<feature type="chain" id="PRO_5017387769" evidence="1">
    <location>
        <begin position="17"/>
        <end position="90"/>
    </location>
</feature>
<proteinExistence type="predicted"/>
<keyword evidence="3" id="KW-1185">Reference proteome</keyword>
<evidence type="ECO:0000313" key="2">
    <source>
        <dbReference type="EMBL" id="MCH95177.1"/>
    </source>
</evidence>
<dbReference type="Proteomes" id="UP000265520">
    <property type="component" value="Unassembled WGS sequence"/>
</dbReference>
<comment type="caution">
    <text evidence="2">The sequence shown here is derived from an EMBL/GenBank/DDBJ whole genome shotgun (WGS) entry which is preliminary data.</text>
</comment>
<feature type="non-terminal residue" evidence="2">
    <location>
        <position position="90"/>
    </location>
</feature>
<name>A0A392N5U6_9FABA</name>
<protein>
    <submittedName>
        <fullName evidence="2">Uncharacterized protein</fullName>
    </submittedName>
</protein>
<keyword evidence="1" id="KW-0732">Signal</keyword>